<dbReference type="GO" id="GO:0005634">
    <property type="term" value="C:nucleus"/>
    <property type="evidence" value="ECO:0007669"/>
    <property type="project" value="UniProtKB-SubCell"/>
</dbReference>
<evidence type="ECO:0000259" key="13">
    <source>
        <dbReference type="SMART" id="SM00968"/>
    </source>
</evidence>
<evidence type="ECO:0000256" key="2">
    <source>
        <dbReference type="ARBA" id="ARBA00004286"/>
    </source>
</evidence>
<evidence type="ECO:0000256" key="8">
    <source>
        <dbReference type="ARBA" id="ARBA00023242"/>
    </source>
</evidence>
<dbReference type="PANTHER" id="PTHR18937:SF12">
    <property type="entry name" value="STRUCTURAL MAINTENANCE OF CHROMOSOMES PROTEIN"/>
    <property type="match status" value="1"/>
</dbReference>
<evidence type="ECO:0000256" key="11">
    <source>
        <dbReference type="SAM" id="Coils"/>
    </source>
</evidence>
<dbReference type="WBParaSite" id="Minc3s00049g02666">
    <property type="protein sequence ID" value="Minc3s00049g02666"/>
    <property type="gene ID" value="Minc3s00049g02666"/>
</dbReference>
<evidence type="ECO:0000256" key="9">
    <source>
        <dbReference type="ARBA" id="ARBA00023306"/>
    </source>
</evidence>
<evidence type="ECO:0000256" key="10">
    <source>
        <dbReference type="PIRNR" id="PIRNR005719"/>
    </source>
</evidence>
<keyword evidence="8 10" id="KW-0539">Nucleus</keyword>
<dbReference type="InterPro" id="IPR010935">
    <property type="entry name" value="SMC_hinge"/>
</dbReference>
<dbReference type="SUPFAM" id="SSF75553">
    <property type="entry name" value="Smc hinge domain"/>
    <property type="match status" value="1"/>
</dbReference>
<evidence type="ECO:0000256" key="12">
    <source>
        <dbReference type="SAM" id="MobiDB-lite"/>
    </source>
</evidence>
<keyword evidence="14" id="KW-1185">Reference proteome</keyword>
<dbReference type="GO" id="GO:0007062">
    <property type="term" value="P:sister chromatid cohesion"/>
    <property type="evidence" value="ECO:0007669"/>
    <property type="project" value="InterPro"/>
</dbReference>
<evidence type="ECO:0000313" key="15">
    <source>
        <dbReference type="WBParaSite" id="Minc3s00049g02666"/>
    </source>
</evidence>
<feature type="domain" description="SMC hinge" evidence="13">
    <location>
        <begin position="513"/>
        <end position="639"/>
    </location>
</feature>
<dbReference type="CDD" id="cd03275">
    <property type="entry name" value="ABC_SMC1_euk"/>
    <property type="match status" value="1"/>
</dbReference>
<feature type="coiled-coil region" evidence="11">
    <location>
        <begin position="684"/>
        <end position="786"/>
    </location>
</feature>
<feature type="coiled-coil region" evidence="11">
    <location>
        <begin position="163"/>
        <end position="264"/>
    </location>
</feature>
<dbReference type="SMART" id="SM00968">
    <property type="entry name" value="SMC_hinge"/>
    <property type="match status" value="1"/>
</dbReference>
<evidence type="ECO:0000256" key="5">
    <source>
        <dbReference type="ARBA" id="ARBA00022618"/>
    </source>
</evidence>
<comment type="similarity">
    <text evidence="3">Belongs to the SMC family. SMC1 subfamily.</text>
</comment>
<dbReference type="GO" id="GO:0008278">
    <property type="term" value="C:cohesin complex"/>
    <property type="evidence" value="ECO:0007669"/>
    <property type="project" value="InterPro"/>
</dbReference>
<evidence type="ECO:0000256" key="3">
    <source>
        <dbReference type="ARBA" id="ARBA00005597"/>
    </source>
</evidence>
<evidence type="ECO:0000313" key="14">
    <source>
        <dbReference type="Proteomes" id="UP000887563"/>
    </source>
</evidence>
<dbReference type="Pfam" id="PF02463">
    <property type="entry name" value="SMC_N"/>
    <property type="match status" value="2"/>
</dbReference>
<feature type="region of interest" description="Disordered" evidence="12">
    <location>
        <begin position="396"/>
        <end position="422"/>
    </location>
</feature>
<dbReference type="PANTHER" id="PTHR18937">
    <property type="entry name" value="STRUCTURAL MAINTENANCE OF CHROMOSOMES SMC FAMILY MEMBER"/>
    <property type="match status" value="1"/>
</dbReference>
<feature type="coiled-coil region" evidence="11">
    <location>
        <begin position="1043"/>
        <end position="1073"/>
    </location>
</feature>
<dbReference type="Proteomes" id="UP000887563">
    <property type="component" value="Unplaced"/>
</dbReference>
<dbReference type="GO" id="GO:0005524">
    <property type="term" value="F:ATP binding"/>
    <property type="evidence" value="ECO:0007669"/>
    <property type="project" value="InterPro"/>
</dbReference>
<feature type="compositionally biased region" description="Basic and acidic residues" evidence="12">
    <location>
        <begin position="396"/>
        <end position="411"/>
    </location>
</feature>
<protein>
    <recommendedName>
        <fullName evidence="10">Structural maintenance of chromosomes protein</fullName>
    </recommendedName>
</protein>
<keyword evidence="7 11" id="KW-0175">Coiled coil</keyword>
<keyword evidence="9" id="KW-0131">Cell cycle</keyword>
<keyword evidence="4" id="KW-0158">Chromosome</keyword>
<evidence type="ECO:0000256" key="1">
    <source>
        <dbReference type="ARBA" id="ARBA00004123"/>
    </source>
</evidence>
<dbReference type="InterPro" id="IPR003395">
    <property type="entry name" value="RecF/RecN/SMC_N"/>
</dbReference>
<keyword evidence="6" id="KW-0498">Mitosis</keyword>
<evidence type="ECO:0000256" key="6">
    <source>
        <dbReference type="ARBA" id="ARBA00022776"/>
    </source>
</evidence>
<dbReference type="InterPro" id="IPR036277">
    <property type="entry name" value="SMC_hinge_sf"/>
</dbReference>
<accession>A0A914KPR4</accession>
<evidence type="ECO:0000256" key="4">
    <source>
        <dbReference type="ARBA" id="ARBA00022454"/>
    </source>
</evidence>
<dbReference type="GO" id="GO:0051301">
    <property type="term" value="P:cell division"/>
    <property type="evidence" value="ECO:0007669"/>
    <property type="project" value="UniProtKB-KW"/>
</dbReference>
<feature type="coiled-coil region" evidence="11">
    <location>
        <begin position="844"/>
        <end position="927"/>
    </location>
</feature>
<dbReference type="GO" id="GO:0003677">
    <property type="term" value="F:DNA binding"/>
    <property type="evidence" value="ECO:0007669"/>
    <property type="project" value="TreeGrafter"/>
</dbReference>
<comment type="subcellular location">
    <subcellularLocation>
        <location evidence="2">Chromosome</location>
    </subcellularLocation>
    <subcellularLocation>
        <location evidence="1 10">Nucleus</location>
    </subcellularLocation>
</comment>
<name>A0A914KPR4_MELIC</name>
<dbReference type="Gene3D" id="3.30.70.1620">
    <property type="match status" value="1"/>
</dbReference>
<keyword evidence="5" id="KW-0132">Cell division</keyword>
<dbReference type="FunFam" id="1.20.1060.20:FF:000001">
    <property type="entry name" value="Structural maintenance of chromosomes 1A"/>
    <property type="match status" value="1"/>
</dbReference>
<organism evidence="14 15">
    <name type="scientific">Meloidogyne incognita</name>
    <name type="common">Southern root-knot nematode worm</name>
    <name type="synonym">Oxyuris incognita</name>
    <dbReference type="NCBI Taxonomy" id="6306"/>
    <lineage>
        <taxon>Eukaryota</taxon>
        <taxon>Metazoa</taxon>
        <taxon>Ecdysozoa</taxon>
        <taxon>Nematoda</taxon>
        <taxon>Chromadorea</taxon>
        <taxon>Rhabditida</taxon>
        <taxon>Tylenchina</taxon>
        <taxon>Tylenchomorpha</taxon>
        <taxon>Tylenchoidea</taxon>
        <taxon>Meloidogynidae</taxon>
        <taxon>Meloidogyninae</taxon>
        <taxon>Meloidogyne</taxon>
        <taxon>Meloidogyne incognita group</taxon>
    </lineage>
</organism>
<dbReference type="InterPro" id="IPR027417">
    <property type="entry name" value="P-loop_NTPase"/>
</dbReference>
<evidence type="ECO:0000256" key="7">
    <source>
        <dbReference type="ARBA" id="ARBA00023054"/>
    </source>
</evidence>
<dbReference type="InterPro" id="IPR028468">
    <property type="entry name" value="Smc1_ABC"/>
</dbReference>
<dbReference type="SUPFAM" id="SSF52540">
    <property type="entry name" value="P-loop containing nucleoside triphosphate hydrolases"/>
    <property type="match status" value="2"/>
</dbReference>
<dbReference type="GO" id="GO:0016887">
    <property type="term" value="F:ATP hydrolysis activity"/>
    <property type="evidence" value="ECO:0007669"/>
    <property type="project" value="InterPro"/>
</dbReference>
<dbReference type="Gene3D" id="1.20.1060.20">
    <property type="match status" value="1"/>
</dbReference>
<sequence>MQGFLFTLELENFKSFKGKQTIGPFKNFSAIIGPNGSGKSNLMDAISFVLGETAKNLRVKKLADLVHGVNVQDAISVNCKVKMMFHQVDDEANEKTEKTFQRSLTEFRVDDQKVSVGEYHKELEKINIFIKARNFLVYQGAVEQIAMQGPREMTQLFEELSKSFELRDDYERLKQEMLAAETNAQVNLTRKKDIVLEMREAKQEQMDAKRFQNLKQDLLEKNRELYLAQLFFAEKHKRDTEEELENLKRQVKEKKKEKTAYDKVLKDKQEAAKQCYNARNKREAAVQEIERRMLNEKPKIAQMKQQLAHSEMRLASITKAHDNAVKAVNSLEQQIKAAEANKKEIEKQKSELEKKLAEKSKRQGINLNEADVKEYRRLKAEVEKRCAVIGTDLENKREEKKSAVDANEFNRRRLQQNQEKLDERQKVLETDRKNLEALNQTRVQQEKDLEEATKKLDELQKEVANSKDRKKKLEEDYNKVCKEIADAHGDHSESERSRRQHEAVENLKRVFTDKVYGRLVDLCKPSNRKYNVAVTKILGKHMNSIVCDNSDTGKECISYLREQHYPPETFLPVAELRVEPFREHLRTLKEPPGVKLTFDVIAPNITSDSNLNSKIKKALQFVCGNSLVCEQPLHAKEIAYGITRKGERYRAVALDGTQFQPNGVISGGSSDLKVRAKKWDENAIRKLKEKRSDLQEGLRQLHANSRRELDVEMARNQIRHLENRLRFTRTEIERFDRLVQQQERDAESTGEPGEIEARIKGREVIISDLEEEIKKLEKSKNKVQDEVFSDFCKRIKIKDIREYEQREMQIHDEHEKSISAFTHQIERLNYELEYLRGEDRQANVLKEKERLKIVEAEKKKAEEDFKNIEERYKELEDRLKKAKKEVESKREEAAKADKEVKDTKIQNAEMDRELHAIERSLVQKQQERNRRAEKRHSLLHQCKLSSIKIPLISGSLNQIMLNSDLSADDSQSTSLNHSQSLEAAEEIEIDYRDLRDSVKKLVSDTEINALLDELTKSAAETEEKLSKMVAPSSKLDQRIDKVKERENENLAKLDEGRKKAQSARRAFEKVKTERLKRFQDFFEPVATRIDEVYKALSQNESAQAYLGPANTEEPYLDGINYNCIAPGKRYRPMDNLSGGEKTVAALALLFAIHSSNPSPFFVLDEVDAALDNTNIAKVVQYIRDRSKKDIQLIVISLKEEMYNKADSLIGIYPKKTDPCIVSGVLTYDLENFDNMFEGEPRDVGHGRLIFPCGFPKSSMYSLFDPPQGKVNRSRPTLLLVLKILFSSEN</sequence>
<dbReference type="Gene3D" id="3.40.50.300">
    <property type="entry name" value="P-loop containing nucleotide triphosphate hydrolases"/>
    <property type="match status" value="2"/>
</dbReference>
<dbReference type="InterPro" id="IPR024704">
    <property type="entry name" value="SMC"/>
</dbReference>
<dbReference type="PIRSF" id="PIRSF005719">
    <property type="entry name" value="SMC"/>
    <property type="match status" value="1"/>
</dbReference>
<proteinExistence type="inferred from homology"/>
<dbReference type="Pfam" id="PF06470">
    <property type="entry name" value="SMC_hinge"/>
    <property type="match status" value="1"/>
</dbReference>
<reference evidence="15" key="1">
    <citation type="submission" date="2022-11" db="UniProtKB">
        <authorList>
            <consortium name="WormBaseParasite"/>
        </authorList>
    </citation>
    <scope>IDENTIFICATION</scope>
</reference>
<feature type="coiled-coil region" evidence="11">
    <location>
        <begin position="314"/>
        <end position="385"/>
    </location>
</feature>